<sequence>MAYVIMHVNVLSFPLWGNKCRGCFFDFVTLILGYLQLGHGTSSFLRNIEIIEHRTPTFSQFCGGVPLGERNNSSSQRFQ</sequence>
<evidence type="ECO:0000313" key="1">
    <source>
        <dbReference type="EMBL" id="GAU18684.1"/>
    </source>
</evidence>
<accession>A0A2Z6LM46</accession>
<protein>
    <submittedName>
        <fullName evidence="1">Uncharacterized protein</fullName>
    </submittedName>
</protein>
<dbReference type="Proteomes" id="UP000242715">
    <property type="component" value="Unassembled WGS sequence"/>
</dbReference>
<dbReference type="EMBL" id="DF973188">
    <property type="protein sequence ID" value="GAU18684.1"/>
    <property type="molecule type" value="Genomic_DNA"/>
</dbReference>
<name>A0A2Z6LM46_TRISU</name>
<evidence type="ECO:0000313" key="2">
    <source>
        <dbReference type="Proteomes" id="UP000242715"/>
    </source>
</evidence>
<proteinExistence type="predicted"/>
<gene>
    <name evidence="1" type="ORF">TSUD_125170</name>
</gene>
<keyword evidence="2" id="KW-1185">Reference proteome</keyword>
<organism evidence="1 2">
    <name type="scientific">Trifolium subterraneum</name>
    <name type="common">Subterranean clover</name>
    <dbReference type="NCBI Taxonomy" id="3900"/>
    <lineage>
        <taxon>Eukaryota</taxon>
        <taxon>Viridiplantae</taxon>
        <taxon>Streptophyta</taxon>
        <taxon>Embryophyta</taxon>
        <taxon>Tracheophyta</taxon>
        <taxon>Spermatophyta</taxon>
        <taxon>Magnoliopsida</taxon>
        <taxon>eudicotyledons</taxon>
        <taxon>Gunneridae</taxon>
        <taxon>Pentapetalae</taxon>
        <taxon>rosids</taxon>
        <taxon>fabids</taxon>
        <taxon>Fabales</taxon>
        <taxon>Fabaceae</taxon>
        <taxon>Papilionoideae</taxon>
        <taxon>50 kb inversion clade</taxon>
        <taxon>NPAAA clade</taxon>
        <taxon>Hologalegina</taxon>
        <taxon>IRL clade</taxon>
        <taxon>Trifolieae</taxon>
        <taxon>Trifolium</taxon>
    </lineage>
</organism>
<dbReference type="AlphaFoldDB" id="A0A2Z6LM46"/>
<reference evidence="2" key="1">
    <citation type="journal article" date="2017" name="Front. Plant Sci.">
        <title>Climate Clever Clovers: New Paradigm to Reduce the Environmental Footprint of Ruminants by Breeding Low Methanogenic Forages Utilizing Haplotype Variation.</title>
        <authorList>
            <person name="Kaur P."/>
            <person name="Appels R."/>
            <person name="Bayer P.E."/>
            <person name="Keeble-Gagnere G."/>
            <person name="Wang J."/>
            <person name="Hirakawa H."/>
            <person name="Shirasawa K."/>
            <person name="Vercoe P."/>
            <person name="Stefanova K."/>
            <person name="Durmic Z."/>
            <person name="Nichols P."/>
            <person name="Revell C."/>
            <person name="Isobe S.N."/>
            <person name="Edwards D."/>
            <person name="Erskine W."/>
        </authorList>
    </citation>
    <scope>NUCLEOTIDE SEQUENCE [LARGE SCALE GENOMIC DNA]</scope>
    <source>
        <strain evidence="2">cv. Daliak</strain>
    </source>
</reference>